<proteinExistence type="predicted"/>
<feature type="transmembrane region" description="Helical" evidence="1">
    <location>
        <begin position="7"/>
        <end position="27"/>
    </location>
</feature>
<accession>A0A7K0FKA4</accession>
<name>A0A7K0FKA4_9SPHI</name>
<keyword evidence="1" id="KW-0472">Membrane</keyword>
<feature type="transmembrane region" description="Helical" evidence="1">
    <location>
        <begin position="159"/>
        <end position="177"/>
    </location>
</feature>
<protein>
    <submittedName>
        <fullName evidence="2">Uncharacterized protein</fullName>
    </submittedName>
</protein>
<evidence type="ECO:0000313" key="2">
    <source>
        <dbReference type="EMBL" id="MRX46396.1"/>
    </source>
</evidence>
<comment type="caution">
    <text evidence="2">The sequence shown here is derived from an EMBL/GenBank/DDBJ whole genome shotgun (WGS) entry which is preliminary data.</text>
</comment>
<gene>
    <name evidence="2" type="ORF">GJJ64_04255</name>
</gene>
<dbReference type="EMBL" id="WKJI01000001">
    <property type="protein sequence ID" value="MRX46396.1"/>
    <property type="molecule type" value="Genomic_DNA"/>
</dbReference>
<dbReference type="Pfam" id="PF20221">
    <property type="entry name" value="DUF6580"/>
    <property type="match status" value="1"/>
</dbReference>
<keyword evidence="1" id="KW-1133">Transmembrane helix</keyword>
<dbReference type="InterPro" id="IPR046487">
    <property type="entry name" value="DUF6580"/>
</dbReference>
<dbReference type="Proteomes" id="UP000462931">
    <property type="component" value="Unassembled WGS sequence"/>
</dbReference>
<keyword evidence="3" id="KW-1185">Reference proteome</keyword>
<sequence length="192" mass="21461">MSLNKINVRNWVLVVMILAAAATRFFSLGEQTAWSNFTPVGAIAMFGGTYFTNKYKAYLVPLITLFISDIFVTYSYTGEFTLFYDGFIWVYICFVAMVFIGSLIKTVNVNTVLLGSLAGVLIHWLVTDIEPWLGGTLYNKDITGYYQSLIAAIPFEKNLLLGNLVFGAVLYGGFELAKSKFTILKSQKELAY</sequence>
<feature type="transmembrane region" description="Helical" evidence="1">
    <location>
        <begin position="82"/>
        <end position="100"/>
    </location>
</feature>
<organism evidence="2 3">
    <name type="scientific">Pedobacter puniceum</name>
    <dbReference type="NCBI Taxonomy" id="2666136"/>
    <lineage>
        <taxon>Bacteria</taxon>
        <taxon>Pseudomonadati</taxon>
        <taxon>Bacteroidota</taxon>
        <taxon>Sphingobacteriia</taxon>
        <taxon>Sphingobacteriales</taxon>
        <taxon>Sphingobacteriaceae</taxon>
        <taxon>Pedobacter</taxon>
    </lineage>
</organism>
<feature type="transmembrane region" description="Helical" evidence="1">
    <location>
        <begin position="107"/>
        <end position="126"/>
    </location>
</feature>
<feature type="transmembrane region" description="Helical" evidence="1">
    <location>
        <begin position="33"/>
        <end position="51"/>
    </location>
</feature>
<dbReference type="AlphaFoldDB" id="A0A7K0FKA4"/>
<reference evidence="2 3" key="1">
    <citation type="submission" date="2019-11" db="EMBL/GenBank/DDBJ databases">
        <authorList>
            <person name="Cheng Q."/>
            <person name="Yang Z."/>
        </authorList>
    </citation>
    <scope>NUCLEOTIDE SEQUENCE [LARGE SCALE GENOMIC DNA]</scope>
    <source>
        <strain evidence="2 3">HX-22-1</strain>
    </source>
</reference>
<keyword evidence="1" id="KW-0812">Transmembrane</keyword>
<evidence type="ECO:0000256" key="1">
    <source>
        <dbReference type="SAM" id="Phobius"/>
    </source>
</evidence>
<feature type="transmembrane region" description="Helical" evidence="1">
    <location>
        <begin position="58"/>
        <end position="76"/>
    </location>
</feature>
<evidence type="ECO:0000313" key="3">
    <source>
        <dbReference type="Proteomes" id="UP000462931"/>
    </source>
</evidence>
<dbReference type="RefSeq" id="WP_154286496.1">
    <property type="nucleotide sequence ID" value="NZ_WKJI01000001.1"/>
</dbReference>